<name>A0A0D9NL36_METAN</name>
<feature type="non-terminal residue" evidence="1">
    <location>
        <position position="1"/>
    </location>
</feature>
<accession>A0A0D9NL36</accession>
<evidence type="ECO:0000313" key="1">
    <source>
        <dbReference type="EMBL" id="KJK73335.1"/>
    </source>
</evidence>
<keyword evidence="2" id="KW-1185">Reference proteome</keyword>
<evidence type="ECO:0000313" key="2">
    <source>
        <dbReference type="Proteomes" id="UP000054544"/>
    </source>
</evidence>
<protein>
    <submittedName>
        <fullName evidence="1">Uncharacterized protein</fullName>
    </submittedName>
</protein>
<dbReference type="AlphaFoldDB" id="A0A0D9NL36"/>
<dbReference type="Proteomes" id="UP000054544">
    <property type="component" value="Unassembled WGS sequence"/>
</dbReference>
<proteinExistence type="predicted"/>
<dbReference type="EMBL" id="KE384942">
    <property type="protein sequence ID" value="KJK73335.1"/>
    <property type="molecule type" value="Genomic_DNA"/>
</dbReference>
<gene>
    <name evidence="1" type="ORF">H634G_11505</name>
</gene>
<organism evidence="1 2">
    <name type="scientific">Metarhizium anisopliae BRIP 53293</name>
    <dbReference type="NCBI Taxonomy" id="1291518"/>
    <lineage>
        <taxon>Eukaryota</taxon>
        <taxon>Fungi</taxon>
        <taxon>Dikarya</taxon>
        <taxon>Ascomycota</taxon>
        <taxon>Pezizomycotina</taxon>
        <taxon>Sordariomycetes</taxon>
        <taxon>Hypocreomycetidae</taxon>
        <taxon>Hypocreales</taxon>
        <taxon>Clavicipitaceae</taxon>
        <taxon>Metarhizium</taxon>
    </lineage>
</organism>
<reference evidence="2" key="1">
    <citation type="journal article" date="2014" name="BMC Genomics">
        <title>The genome sequence of the biocontrol fungus Metarhizium anisopliae and comparative genomics of Metarhizium species.</title>
        <authorList>
            <person name="Pattemore J.A."/>
            <person name="Hane J.K."/>
            <person name="Williams A.H."/>
            <person name="Wilson B.A."/>
            <person name="Stodart B.J."/>
            <person name="Ash G.J."/>
        </authorList>
    </citation>
    <scope>NUCLEOTIDE SEQUENCE [LARGE SCALE GENOMIC DNA]</scope>
    <source>
        <strain evidence="2">BRIP 53293</strain>
    </source>
</reference>
<sequence>HFDEYVVMFAIKGISELTNVTGTYKSFLAQSAINFSKTYIPFESIANFTPRRKSYASAETGVYRGKEGSGGEDPSAVFR</sequence>